<keyword evidence="6" id="KW-1185">Reference proteome</keyword>
<proteinExistence type="predicted"/>
<dbReference type="PANTHER" id="PTHR42862:SF1">
    <property type="entry name" value="DELTA-1-PYRROLINE-5-CARBOXYLATE DEHYDROGENASE 2, ISOFORM A-RELATED"/>
    <property type="match status" value="1"/>
</dbReference>
<evidence type="ECO:0000256" key="3">
    <source>
        <dbReference type="SAM" id="MobiDB-lite"/>
    </source>
</evidence>
<dbReference type="SUPFAM" id="SSF53720">
    <property type="entry name" value="ALDH-like"/>
    <property type="match status" value="1"/>
</dbReference>
<protein>
    <submittedName>
        <fullName evidence="5">Aldehyde dehydrogenase family protein</fullName>
    </submittedName>
</protein>
<feature type="region of interest" description="Disordered" evidence="3">
    <location>
        <begin position="772"/>
        <end position="804"/>
    </location>
</feature>
<evidence type="ECO:0000256" key="2">
    <source>
        <dbReference type="ARBA" id="ARBA00023027"/>
    </source>
</evidence>
<name>A0ABW5RK01_9MICO</name>
<dbReference type="InterPro" id="IPR015590">
    <property type="entry name" value="Aldehyde_DH_dom"/>
</dbReference>
<feature type="region of interest" description="Disordered" evidence="3">
    <location>
        <begin position="714"/>
        <end position="743"/>
    </location>
</feature>
<evidence type="ECO:0000259" key="4">
    <source>
        <dbReference type="Pfam" id="PF00171"/>
    </source>
</evidence>
<evidence type="ECO:0000256" key="1">
    <source>
        <dbReference type="ARBA" id="ARBA00023002"/>
    </source>
</evidence>
<dbReference type="Proteomes" id="UP001597453">
    <property type="component" value="Unassembled WGS sequence"/>
</dbReference>
<dbReference type="EMBL" id="JBHUNF010000004">
    <property type="protein sequence ID" value="MFD2675199.1"/>
    <property type="molecule type" value="Genomic_DNA"/>
</dbReference>
<feature type="compositionally biased region" description="Basic and acidic residues" evidence="3">
    <location>
        <begin position="20"/>
        <end position="42"/>
    </location>
</feature>
<accession>A0ABW5RK01</accession>
<dbReference type="Gene3D" id="3.40.309.10">
    <property type="entry name" value="Aldehyde Dehydrogenase, Chain A, domain 2"/>
    <property type="match status" value="1"/>
</dbReference>
<evidence type="ECO:0000313" key="5">
    <source>
        <dbReference type="EMBL" id="MFD2675199.1"/>
    </source>
</evidence>
<feature type="region of interest" description="Disordered" evidence="3">
    <location>
        <begin position="1"/>
        <end position="42"/>
    </location>
</feature>
<dbReference type="RefSeq" id="WP_066057860.1">
    <property type="nucleotide sequence ID" value="NZ_JBHUNF010000004.1"/>
</dbReference>
<comment type="caution">
    <text evidence="5">The sequence shown here is derived from an EMBL/GenBank/DDBJ whole genome shotgun (WGS) entry which is preliminary data.</text>
</comment>
<keyword evidence="2" id="KW-0520">NAD</keyword>
<dbReference type="PANTHER" id="PTHR42862">
    <property type="entry name" value="DELTA-1-PYRROLINE-5-CARBOXYLATE DEHYDROGENASE 1, ISOFORM A-RELATED"/>
    <property type="match status" value="1"/>
</dbReference>
<dbReference type="InterPro" id="IPR016162">
    <property type="entry name" value="Ald_DH_N"/>
</dbReference>
<reference evidence="6" key="1">
    <citation type="journal article" date="2019" name="Int. J. Syst. Evol. Microbiol.">
        <title>The Global Catalogue of Microorganisms (GCM) 10K type strain sequencing project: providing services to taxonomists for standard genome sequencing and annotation.</title>
        <authorList>
            <consortium name="The Broad Institute Genomics Platform"/>
            <consortium name="The Broad Institute Genome Sequencing Center for Infectious Disease"/>
            <person name="Wu L."/>
            <person name="Ma J."/>
        </authorList>
    </citation>
    <scope>NUCLEOTIDE SEQUENCE [LARGE SCALE GENOMIC DNA]</scope>
    <source>
        <strain evidence="6">TISTR 1511</strain>
    </source>
</reference>
<evidence type="ECO:0000313" key="6">
    <source>
        <dbReference type="Proteomes" id="UP001597453"/>
    </source>
</evidence>
<dbReference type="InterPro" id="IPR050485">
    <property type="entry name" value="Proline_metab_enzyme"/>
</dbReference>
<keyword evidence="1" id="KW-0560">Oxidoreductase</keyword>
<dbReference type="Gene3D" id="3.20.20.220">
    <property type="match status" value="1"/>
</dbReference>
<dbReference type="InterPro" id="IPR016163">
    <property type="entry name" value="Ald_DH_C"/>
</dbReference>
<dbReference type="Gene3D" id="3.40.605.10">
    <property type="entry name" value="Aldehyde Dehydrogenase, Chain A, domain 1"/>
    <property type="match status" value="1"/>
</dbReference>
<organism evidence="5 6">
    <name type="scientific">Gulosibacter bifidus</name>
    <dbReference type="NCBI Taxonomy" id="272239"/>
    <lineage>
        <taxon>Bacteria</taxon>
        <taxon>Bacillati</taxon>
        <taxon>Actinomycetota</taxon>
        <taxon>Actinomycetes</taxon>
        <taxon>Micrococcales</taxon>
        <taxon>Microbacteriaceae</taxon>
        <taxon>Gulosibacter</taxon>
    </lineage>
</organism>
<gene>
    <name evidence="5" type="ORF">ACFSUQ_07820</name>
</gene>
<dbReference type="Pfam" id="PF00171">
    <property type="entry name" value="Aldedh"/>
    <property type="match status" value="1"/>
</dbReference>
<dbReference type="InterPro" id="IPR016161">
    <property type="entry name" value="Ald_DH/histidinol_DH"/>
</dbReference>
<sequence length="1520" mass="162998">MAPQLPPMQPGNAADSAGPADRRFARADHESQPGGREIEQVRARRVERADLVRSILQRKRAQPDADVAAGSDLAVTGPDAVPAQQAGMVAVSAEDLQWRVPQWDDALATRNVAGEDAGAGVVAASPAVDAHQQGPGAQPSPGVNANDWGMPAAGTGPDGQRDELGAVGVASGEPIAIDHAASPALEMLGKWWREDCAARYEIERAKQAEPNARRRAKLDADSELNLAMRSEGGEAFMLGLVDDVLRPDDLLASGFGLSDLADRIPETLSSRARRGFQIGAFAGPGVPFVAVPAVRRAARRLFGSAIITGGDEALTKAAAAATELGASVRVTPLTDAVLGDHGVHQLRERMRTLVSRADVHEVELTWRDLVPNGSAWDFIGACERTAMQLAELAMVARQARPPQAGAPVRLMVRATCSRDAEAVVETCMRAMKIDGMHGSLLGVALPVDLPECSSLIRRVAGSAHMHREEGGQPLRISLFRMTDRGVERVDARRHEWKIATFVDDADVDANMVRCIDTVLGTEHHGVLELELDFAPAMDAVLAASLAAQRRALVPVSVIVPNGVDDATLRRIGEIGAQPSVRIAQLPGDDFRPAVGYARTLIQRAAWGEQERLAQLAEVTAIARAQGTAIAGITPGTPAGPGTAADPAGADAVLQPVAAHDGYGPQQERLLSAISRMHQLPAGKMRTQSRVAPEDAPGITAAIELELFPDGLFDDEAANDASREGTNGARRAESAASGTELSAADAARANANTTVLGKRDGGASGFELAGETDTVDETSGHPEPGAAPRAYDTQAQRENPADTGAAPNLTEVVLGLRRGRILRNTFRNTPDSDPTLPEIRDWARAIQRRSARSQLGIDEAASHHLQSIEQVTEIIERANAAGTSWRETSGWERAAQLEQLAKAIDANRARLIEVAMSETCLTFAEVDSDVSRCVDLANYYAHLARQLDRMQGASFDPVRITLVIPGWVPPVSSVANGLLSALAAGSAAILVPAPRSERTAAIFARVLWATDLPGDLVQLAGNDHQRLSEDQLARELIVDERVERVLMQGHYDTAAHFLAWRSDLPMIGASGGKSSAIVTPAADYDLAARDIATSVISSGGQNPLRPSVVILVGAAGRSERFTEQLADALASKRVGYPSDPVVDAGPLVSRADPKAMEQLTSLAEGERWILEPRSVDDTGRLWTAGIRVGLTRESTVLTNDAMVPVVNLITVRTLREAIELQNDLDCGLGASLFSLDRAEIAEWVQGVEAGNLYVNRDVIGMRVQQQPIGGWNRSMIGTKLKTGGPNSLMHLGRWRADEHEQSNTLHLRGLETPISRLIEALQGGLKFEEFERVRRTALSCQIAWNETFGEVTDISNLRIERNLFRYRPAPCLIRFSSDAKADELGQVLVAAVAARAPIMISSAWELPTGLARELEQRQASVRIESDDEFLARLRSEGLREAPRMRLLGGSRKAVQSALKNAVDIALFSDDVTLAGLVEMLPFLREQSISITAHRHGNVDERVFSLFPHETIVDPDASLLGK</sequence>
<feature type="domain" description="Aldehyde dehydrogenase" evidence="4">
    <location>
        <begin position="863"/>
        <end position="1288"/>
    </location>
</feature>